<dbReference type="Pfam" id="PF14350">
    <property type="entry name" value="Beta_protein"/>
    <property type="match status" value="1"/>
</dbReference>
<keyword evidence="2" id="KW-1185">Reference proteome</keyword>
<name>A0ABX2Z8U4_PAEPO</name>
<protein>
    <submittedName>
        <fullName evidence="1">Uncharacterized protein</fullName>
    </submittedName>
</protein>
<evidence type="ECO:0000313" key="1">
    <source>
        <dbReference type="EMBL" id="ODA07379.1"/>
    </source>
</evidence>
<accession>A0ABX2Z8U4</accession>
<evidence type="ECO:0000313" key="2">
    <source>
        <dbReference type="Proteomes" id="UP000094974"/>
    </source>
</evidence>
<dbReference type="RefSeq" id="WP_068941186.1">
    <property type="nucleotide sequence ID" value="NZ_CP015423.1"/>
</dbReference>
<comment type="caution">
    <text evidence="1">The sequence shown here is derived from an EMBL/GenBank/DDBJ whole genome shotgun (WGS) entry which is preliminary data.</text>
</comment>
<proteinExistence type="predicted"/>
<dbReference type="EMBL" id="LYND01000151">
    <property type="protein sequence ID" value="ODA07379.1"/>
    <property type="molecule type" value="Genomic_DNA"/>
</dbReference>
<sequence length="359" mass="40814">MLEKHYYVPVLKWKQGEQKALEELPISIKEATSPMLEVPPIDWDFENDTPKKTIDEHLQKVGETLSRSWGSDSPFFIDLYYVDSTDRLANGQHPLSFVLQETRTRGLNAIPVTSTNRDVAYQAEVRSAHQQDQNGICFRLKEEDFGDLQNNIGSLLTQLSVNPSEVDLVLDYEYVKPDERVRTMLFLTGILSSIPFLNQWRRLILCGTSFPSDLSSIDSNSIGQIDRAEWLIWKRLIYSGSIERVPSFGDYAISNPAPFEADPRFINMSANIRYTGDDKFIIFKGRMIKRYGGNQYYQLASQVVTHPEYSGPNFSAGDQYIQNVANNTDGPGNATNWRKTGTNHHITYVVNELATVTLP</sequence>
<dbReference type="InterPro" id="IPR025683">
    <property type="entry name" value="Protein_beta"/>
</dbReference>
<reference evidence="2" key="1">
    <citation type="submission" date="2016-05" db="EMBL/GenBank/DDBJ databases">
        <title>Whole genome shotgun sequencing of cultured foodborne pathogen.</title>
        <authorList>
            <person name="Zheng J."/>
            <person name="Timme R."/>
            <person name="Allard M."/>
            <person name="Strain E."/>
            <person name="Luo Y."/>
            <person name="Brown E."/>
        </authorList>
    </citation>
    <scope>NUCLEOTIDE SEQUENCE [LARGE SCALE GENOMIC DNA]</scope>
    <source>
        <strain evidence="2">CFSAN034343</strain>
    </source>
</reference>
<organism evidence="1 2">
    <name type="scientific">Paenibacillus polymyxa</name>
    <name type="common">Bacillus polymyxa</name>
    <dbReference type="NCBI Taxonomy" id="1406"/>
    <lineage>
        <taxon>Bacteria</taxon>
        <taxon>Bacillati</taxon>
        <taxon>Bacillota</taxon>
        <taxon>Bacilli</taxon>
        <taxon>Bacillales</taxon>
        <taxon>Paenibacillaceae</taxon>
        <taxon>Paenibacillus</taxon>
    </lineage>
</organism>
<dbReference type="Proteomes" id="UP000094974">
    <property type="component" value="Unassembled WGS sequence"/>
</dbReference>
<gene>
    <name evidence="1" type="ORF">A7312_09830</name>
</gene>